<reference evidence="1" key="1">
    <citation type="submission" date="2018-05" db="EMBL/GenBank/DDBJ databases">
        <title>Draft genome of Mucuna pruriens seed.</title>
        <authorList>
            <person name="Nnadi N.E."/>
            <person name="Vos R."/>
            <person name="Hasami M.H."/>
            <person name="Devisetty U.K."/>
            <person name="Aguiy J.C."/>
        </authorList>
    </citation>
    <scope>NUCLEOTIDE SEQUENCE [LARGE SCALE GENOMIC DNA]</scope>
    <source>
        <strain evidence="1">JCA_2017</strain>
    </source>
</reference>
<accession>A0A371FAL3</accession>
<comment type="caution">
    <text evidence="1">The sequence shown here is derived from an EMBL/GenBank/DDBJ whole genome shotgun (WGS) entry which is preliminary data.</text>
</comment>
<feature type="non-terminal residue" evidence="1">
    <location>
        <position position="85"/>
    </location>
</feature>
<evidence type="ECO:0000313" key="2">
    <source>
        <dbReference type="Proteomes" id="UP000257109"/>
    </source>
</evidence>
<protein>
    <submittedName>
        <fullName evidence="1">Uncharacterized protein</fullName>
    </submittedName>
</protein>
<gene>
    <name evidence="1" type="ORF">CR513_44795</name>
</gene>
<dbReference type="EMBL" id="QJKJ01009871">
    <property type="protein sequence ID" value="RDX75337.1"/>
    <property type="molecule type" value="Genomic_DNA"/>
</dbReference>
<dbReference type="AlphaFoldDB" id="A0A371FAL3"/>
<evidence type="ECO:0000313" key="1">
    <source>
        <dbReference type="EMBL" id="RDX75337.1"/>
    </source>
</evidence>
<organism evidence="1 2">
    <name type="scientific">Mucuna pruriens</name>
    <name type="common">Velvet bean</name>
    <name type="synonym">Dolichos pruriens</name>
    <dbReference type="NCBI Taxonomy" id="157652"/>
    <lineage>
        <taxon>Eukaryota</taxon>
        <taxon>Viridiplantae</taxon>
        <taxon>Streptophyta</taxon>
        <taxon>Embryophyta</taxon>
        <taxon>Tracheophyta</taxon>
        <taxon>Spermatophyta</taxon>
        <taxon>Magnoliopsida</taxon>
        <taxon>eudicotyledons</taxon>
        <taxon>Gunneridae</taxon>
        <taxon>Pentapetalae</taxon>
        <taxon>rosids</taxon>
        <taxon>fabids</taxon>
        <taxon>Fabales</taxon>
        <taxon>Fabaceae</taxon>
        <taxon>Papilionoideae</taxon>
        <taxon>50 kb inversion clade</taxon>
        <taxon>NPAAA clade</taxon>
        <taxon>indigoferoid/millettioid clade</taxon>
        <taxon>Phaseoleae</taxon>
        <taxon>Mucuna</taxon>
    </lineage>
</organism>
<proteinExistence type="predicted"/>
<keyword evidence="2" id="KW-1185">Reference proteome</keyword>
<dbReference type="Proteomes" id="UP000257109">
    <property type="component" value="Unassembled WGS sequence"/>
</dbReference>
<name>A0A371FAL3_MUCPR</name>
<sequence length="85" mass="10142">MVCLLESTYKAHQFFVFTKKRRFLNMEDNVEGVLVTHIKGKAQRKIHLLRKRKKETKNEVEKVSFHLVQALNVRSLINLVMWDKC</sequence>